<evidence type="ECO:0000313" key="2">
    <source>
        <dbReference type="EMBL" id="MBW6530362.1"/>
    </source>
</evidence>
<dbReference type="SUPFAM" id="SSF51445">
    <property type="entry name" value="(Trans)glycosidases"/>
    <property type="match status" value="1"/>
</dbReference>
<evidence type="ECO:0000313" key="3">
    <source>
        <dbReference type="Proteomes" id="UP000759103"/>
    </source>
</evidence>
<organism evidence="2 3">
    <name type="scientific">Sphingomonas citri</name>
    <dbReference type="NCBI Taxonomy" id="2862499"/>
    <lineage>
        <taxon>Bacteria</taxon>
        <taxon>Pseudomonadati</taxon>
        <taxon>Pseudomonadota</taxon>
        <taxon>Alphaproteobacteria</taxon>
        <taxon>Sphingomonadales</taxon>
        <taxon>Sphingomonadaceae</taxon>
        <taxon>Sphingomonas</taxon>
    </lineage>
</organism>
<dbReference type="Gene3D" id="3.20.20.70">
    <property type="entry name" value="Aldolase class I"/>
    <property type="match status" value="1"/>
</dbReference>
<dbReference type="InterPro" id="IPR013785">
    <property type="entry name" value="Aldolase_TIM"/>
</dbReference>
<sequence>MVGDRGAVPAAAGDRRPLQFRGARQVLSGPSSMSAVVGETLRDRGSSLQRRTRRMLINRRDLVTRAGALGLSSPLLASAGDAAARGGAAPDALGAPDAVAARTADGTVAALTQQGTTWSTRGLKLSVDGDRQANGHGLTVALESGGTDVTFVRLRWRRRIAPDARVLADTWERAYGELGWRGLAPERALPWYFVLQQGEDVAAFGVKTQPNAFCFWQCDPDGLSLWIDLRNGGEPANLTGRHLALCRVLSSQWSGGADSYDRLRAFCTRMCQKPLLPAGPIVGSNDWNYAYGRNTAAGILRDAKLMVELSPPGHRPFVVIDDGWQDKARFPDLSVLAAQMRQSGARPGIWIRPLRAEEQVRATRLSPKRFGDAAAAEIAAYDPSVSDGMDAILRSVRDARAQGFEFIKHDFTTFEIFGQWGRDMGAQPGRRGWRFADPTRTTAEIVLDLYRSIRSAAGSSCTILGCNTFGHLAAGIFETQRISDDTSGREWERTRRFGVNALAYRLPQHRTFFHADPDIVAVTRIIPWRLTAQWLDVVARSGTTLFIAPAPDAMTDEARAAVRAAFAIAVGEPQGHPIAGSTSPTPEEWRFTSPPMTRRYDWDVPDGADPFV</sequence>
<evidence type="ECO:0008006" key="4">
    <source>
        <dbReference type="Google" id="ProtNLM"/>
    </source>
</evidence>
<evidence type="ECO:0000256" key="1">
    <source>
        <dbReference type="SAM" id="MobiDB-lite"/>
    </source>
</evidence>
<comment type="caution">
    <text evidence="2">The sequence shown here is derived from an EMBL/GenBank/DDBJ whole genome shotgun (WGS) entry which is preliminary data.</text>
</comment>
<dbReference type="Proteomes" id="UP000759103">
    <property type="component" value="Unassembled WGS sequence"/>
</dbReference>
<dbReference type="EMBL" id="JAHXZN010000001">
    <property type="protein sequence ID" value="MBW6530362.1"/>
    <property type="molecule type" value="Genomic_DNA"/>
</dbReference>
<reference evidence="2 3" key="1">
    <citation type="submission" date="2021-07" db="EMBL/GenBank/DDBJ databases">
        <title>Sphingomonas sp.</title>
        <authorList>
            <person name="Feng G."/>
            <person name="Li J."/>
            <person name="Pan M."/>
        </authorList>
    </citation>
    <scope>NUCLEOTIDE SEQUENCE [LARGE SCALE GENOMIC DNA]</scope>
    <source>
        <strain evidence="2 3">RRHST34</strain>
    </source>
</reference>
<proteinExistence type="predicted"/>
<gene>
    <name evidence="2" type="ORF">KZ820_06405</name>
</gene>
<feature type="region of interest" description="Disordered" evidence="1">
    <location>
        <begin position="574"/>
        <end position="594"/>
    </location>
</feature>
<name>A0ABS7BL82_9SPHN</name>
<accession>A0ABS7BL82</accession>
<protein>
    <recommendedName>
        <fullName evidence="4">Alpha-galactosidase</fullName>
    </recommendedName>
</protein>
<dbReference type="InterPro" id="IPR017853">
    <property type="entry name" value="GH"/>
</dbReference>
<keyword evidence="3" id="KW-1185">Reference proteome</keyword>